<protein>
    <submittedName>
        <fullName evidence="2">RxLR effector protein</fullName>
    </submittedName>
</protein>
<proteinExistence type="predicted"/>
<gene>
    <name evidence="2" type="ORF">PHMEG_00012308</name>
</gene>
<accession>A0A225WAI9</accession>
<keyword evidence="1" id="KW-0732">Signal</keyword>
<keyword evidence="3" id="KW-1185">Reference proteome</keyword>
<dbReference type="AlphaFoldDB" id="A0A225WAI9"/>
<organism evidence="2 3">
    <name type="scientific">Phytophthora megakarya</name>
    <dbReference type="NCBI Taxonomy" id="4795"/>
    <lineage>
        <taxon>Eukaryota</taxon>
        <taxon>Sar</taxon>
        <taxon>Stramenopiles</taxon>
        <taxon>Oomycota</taxon>
        <taxon>Peronosporomycetes</taxon>
        <taxon>Peronosporales</taxon>
        <taxon>Peronosporaceae</taxon>
        <taxon>Phytophthora</taxon>
    </lineage>
</organism>
<comment type="caution">
    <text evidence="2">The sequence shown here is derived from an EMBL/GenBank/DDBJ whole genome shotgun (WGS) entry which is preliminary data.</text>
</comment>
<evidence type="ECO:0000313" key="2">
    <source>
        <dbReference type="EMBL" id="OWZ14248.1"/>
    </source>
</evidence>
<evidence type="ECO:0000313" key="3">
    <source>
        <dbReference type="Proteomes" id="UP000198211"/>
    </source>
</evidence>
<name>A0A225WAI9_9STRA</name>
<feature type="signal peptide" evidence="1">
    <location>
        <begin position="1"/>
        <end position="19"/>
    </location>
</feature>
<evidence type="ECO:0000256" key="1">
    <source>
        <dbReference type="SAM" id="SignalP"/>
    </source>
</evidence>
<dbReference type="OrthoDB" id="117626at2759"/>
<sequence length="195" mass="22633">MRLMGYLSLSLAVLMVCCGAISRRTGLNQPMLAKPPDTTDHFDKRSRILQSNGAETGDFKMSVVEEDREIIPANVKEALKKIKTKDDTSTIYIGGVGKGLEQGLHGKIVKWYRRKRFKLDYFFQTAYWEFRFLENARNDVQQTPSFETTGPYDKNYRIYVNYVRFYEFFKGPTYNPLIEYGPMFKTGIRTAKDSK</sequence>
<reference evidence="3" key="1">
    <citation type="submission" date="2017-03" db="EMBL/GenBank/DDBJ databases">
        <title>Phytopthora megakarya and P. palmivora, two closely related causual agents of cacao black pod achieved similar genome size and gene model numbers by different mechanisms.</title>
        <authorList>
            <person name="Ali S."/>
            <person name="Shao J."/>
            <person name="Larry D.J."/>
            <person name="Kronmiller B."/>
            <person name="Shen D."/>
            <person name="Strem M.D."/>
            <person name="Melnick R.L."/>
            <person name="Guiltinan M.J."/>
            <person name="Tyler B.M."/>
            <person name="Meinhardt L.W."/>
            <person name="Bailey B.A."/>
        </authorList>
    </citation>
    <scope>NUCLEOTIDE SEQUENCE [LARGE SCALE GENOMIC DNA]</scope>
    <source>
        <strain evidence="3">zdho120</strain>
    </source>
</reference>
<dbReference type="EMBL" id="NBNE01001383">
    <property type="protein sequence ID" value="OWZ14248.1"/>
    <property type="molecule type" value="Genomic_DNA"/>
</dbReference>
<feature type="chain" id="PRO_5013234339" evidence="1">
    <location>
        <begin position="20"/>
        <end position="195"/>
    </location>
</feature>
<dbReference type="Proteomes" id="UP000198211">
    <property type="component" value="Unassembled WGS sequence"/>
</dbReference>